<gene>
    <name evidence="1" type="ORF">B9H00_02660</name>
</gene>
<proteinExistence type="predicted"/>
<organism evidence="1 2">
    <name type="scientific">Kushneria marisflavi</name>
    <dbReference type="NCBI Taxonomy" id="157779"/>
    <lineage>
        <taxon>Bacteria</taxon>
        <taxon>Pseudomonadati</taxon>
        <taxon>Pseudomonadota</taxon>
        <taxon>Gammaproteobacteria</taxon>
        <taxon>Oceanospirillales</taxon>
        <taxon>Halomonadaceae</taxon>
        <taxon>Kushneria</taxon>
    </lineage>
</organism>
<dbReference type="AlphaFoldDB" id="A0A240UM65"/>
<evidence type="ECO:0000313" key="1">
    <source>
        <dbReference type="EMBL" id="ART62110.1"/>
    </source>
</evidence>
<dbReference type="RefSeq" id="WP_086899363.1">
    <property type="nucleotide sequence ID" value="NZ_CP021358.1"/>
</dbReference>
<reference evidence="1 2" key="1">
    <citation type="submission" date="2017-05" db="EMBL/GenBank/DDBJ databases">
        <authorList>
            <person name="Song R."/>
            <person name="Chenine A.L."/>
            <person name="Ruprecht R.M."/>
        </authorList>
    </citation>
    <scope>NUCLEOTIDE SEQUENCE [LARGE SCALE GENOMIC DNA]</scope>
    <source>
        <strain evidence="1">SW32</strain>
    </source>
</reference>
<dbReference type="KEGG" id="kma:B9H00_02660"/>
<accession>A0A240UM65</accession>
<sequence>MSFEANKNGSADILPVICNRHDWLDSLDGLASETYLDEWSQQPRFRARLVERLRLRHNLASPASLPSLPPSDLQLSQLAPDTIDACRRAAGVIAHANAFVREIQATKVLSLRSRFGDDLHALALRHRGRPHPDTIEMISTEDLDLLEGAIERDGHYCLNQWWQYLPPAWQNWLQLSWAWDMTLDDRPVDVAAVEIARLAVEGLSSPSLSGLRGDT</sequence>
<dbReference type="Proteomes" id="UP000194457">
    <property type="component" value="Chromosome"/>
</dbReference>
<dbReference type="EMBL" id="CP021358">
    <property type="protein sequence ID" value="ART62110.1"/>
    <property type="molecule type" value="Genomic_DNA"/>
</dbReference>
<dbReference type="OrthoDB" id="7017980at2"/>
<protein>
    <submittedName>
        <fullName evidence="1">Uncharacterized protein</fullName>
    </submittedName>
</protein>
<evidence type="ECO:0000313" key="2">
    <source>
        <dbReference type="Proteomes" id="UP000194457"/>
    </source>
</evidence>
<keyword evidence="2" id="KW-1185">Reference proteome</keyword>
<name>A0A240UM65_9GAMM</name>